<evidence type="ECO:0000259" key="3">
    <source>
        <dbReference type="Pfam" id="PF17936"/>
    </source>
</evidence>
<dbReference type="Proteomes" id="UP000569914">
    <property type="component" value="Unassembled WGS sequence"/>
</dbReference>
<comment type="caution">
    <text evidence="4">The sequence shown here is derived from an EMBL/GenBank/DDBJ whole genome shotgun (WGS) entry which is preliminary data.</text>
</comment>
<proteinExistence type="predicted"/>
<keyword evidence="2" id="KW-1133">Transmembrane helix</keyword>
<evidence type="ECO:0000256" key="1">
    <source>
        <dbReference type="SAM" id="MobiDB-lite"/>
    </source>
</evidence>
<dbReference type="GO" id="GO:0008237">
    <property type="term" value="F:metallopeptidase activity"/>
    <property type="evidence" value="ECO:0007669"/>
    <property type="project" value="InterPro"/>
</dbReference>
<dbReference type="GO" id="GO:0005975">
    <property type="term" value="P:carbohydrate metabolic process"/>
    <property type="evidence" value="ECO:0007669"/>
    <property type="project" value="UniProtKB-ARBA"/>
</dbReference>
<evidence type="ECO:0000256" key="2">
    <source>
        <dbReference type="SAM" id="Phobius"/>
    </source>
</evidence>
<evidence type="ECO:0000313" key="4">
    <source>
        <dbReference type="EMBL" id="NYE75110.1"/>
    </source>
</evidence>
<dbReference type="AlphaFoldDB" id="A0A7Y9IE46"/>
<dbReference type="Gene3D" id="2.60.40.10">
    <property type="entry name" value="Immunoglobulins"/>
    <property type="match status" value="1"/>
</dbReference>
<dbReference type="InterPro" id="IPR024079">
    <property type="entry name" value="MetalloPept_cat_dom_sf"/>
</dbReference>
<dbReference type="InterPro" id="IPR013783">
    <property type="entry name" value="Ig-like_fold"/>
</dbReference>
<feature type="compositionally biased region" description="Basic and acidic residues" evidence="1">
    <location>
        <begin position="670"/>
        <end position="681"/>
    </location>
</feature>
<feature type="region of interest" description="Disordered" evidence="1">
    <location>
        <begin position="668"/>
        <end position="727"/>
    </location>
</feature>
<keyword evidence="2" id="KW-0472">Membrane</keyword>
<gene>
    <name evidence="4" type="ORF">BKA15_006439</name>
</gene>
<name>A0A7Y9IE46_9ACTN</name>
<keyword evidence="2" id="KW-0812">Transmembrane</keyword>
<dbReference type="SUPFAM" id="SSF55486">
    <property type="entry name" value="Metalloproteases ('zincins'), catalytic domain"/>
    <property type="match status" value="1"/>
</dbReference>
<organism evidence="4 5">
    <name type="scientific">Microlunatus parietis</name>
    <dbReference type="NCBI Taxonomy" id="682979"/>
    <lineage>
        <taxon>Bacteria</taxon>
        <taxon>Bacillati</taxon>
        <taxon>Actinomycetota</taxon>
        <taxon>Actinomycetes</taxon>
        <taxon>Propionibacteriales</taxon>
        <taxon>Propionibacteriaceae</taxon>
        <taxon>Microlunatus</taxon>
    </lineage>
</organism>
<feature type="compositionally biased region" description="Acidic residues" evidence="1">
    <location>
        <begin position="682"/>
        <end position="704"/>
    </location>
</feature>
<sequence length="756" mass="79613">MVGSLALATPAAADPAADASTQADIKPLVLDQIPADGSNPSAKKTIWLNFGGGTVTNTNWNDLSGYEELKFEPADKLSDAQKLEAYQRMVQAYAPFDVNVTTKKPAKAKLERSSMDDEEYGGIAHITDSNSSSAGFEKIFVPGVAAGKGVVSGFGDPYEYDTWTTTDVFGDAGNGKLKQRGKGTIRKAVEARDVRTYLGRLTGDIAVHEVGHTLGLDHQGWDDGETKEEYYSPGADWTEASASVWGPTMGSPIASMHRWSGAYPNNSKDQDDLAVMTKKLSEKDATKKRLYDKDGKVYWGAYCTNSQTGEVVKGDSETDECYDDEPLKWQNDLRGRVTYRDNQESNTDSRARALTIQDGKADAWGEFVKNLGDGVGNWYRFDAAAGPISVAVTPQQPFTALDLKVTLYDSELKQLATDDPEVKPIVDDGGHVVVLEATGQDAKVDHLGTGAQTYFVKVEQASLGSLNSNTVKKAGASPKYGNLGVYQLAVQGTAAAELAPPAVDPTYGETVAGTGVAGATVEVQDADGKVIGTAEVGADGKYSVTLDPAAKEGDELLVSQAKDGQRSRPASVTVITEEKPEVKVKVDPSKITEGDDGGVTVVGTGFAAGQKVSGVVNSEPVELGTKIADDDGKVEFVFDGSKLEVGKHKVTLTADDDKDYTGSATLTVVKADDEPSPKPSDDETPSPEPSDDETPSPAPSDDETTPPPSDDNGGDDDGGLPSTGASTALTLFGIGGIVLVGSGVTIAAAARRRNKA</sequence>
<feature type="transmembrane region" description="Helical" evidence="2">
    <location>
        <begin position="729"/>
        <end position="750"/>
    </location>
</feature>
<accession>A0A7Y9IE46</accession>
<dbReference type="Pfam" id="PF17936">
    <property type="entry name" value="Big_6"/>
    <property type="match status" value="1"/>
</dbReference>
<dbReference type="Gene3D" id="3.40.390.10">
    <property type="entry name" value="Collagenase (Catalytic Domain)"/>
    <property type="match status" value="1"/>
</dbReference>
<keyword evidence="5" id="KW-1185">Reference proteome</keyword>
<evidence type="ECO:0000313" key="5">
    <source>
        <dbReference type="Proteomes" id="UP000569914"/>
    </source>
</evidence>
<dbReference type="InterPro" id="IPR041498">
    <property type="entry name" value="Big_6"/>
</dbReference>
<dbReference type="EMBL" id="JACCBU010000001">
    <property type="protein sequence ID" value="NYE75110.1"/>
    <property type="molecule type" value="Genomic_DNA"/>
</dbReference>
<protein>
    <recommendedName>
        <fullName evidence="3">Bacterial Ig domain-containing protein</fullName>
    </recommendedName>
</protein>
<feature type="domain" description="Bacterial Ig" evidence="3">
    <location>
        <begin position="508"/>
        <end position="574"/>
    </location>
</feature>
<dbReference type="RefSeq" id="WP_179757671.1">
    <property type="nucleotide sequence ID" value="NZ_JACCBU010000001.1"/>
</dbReference>
<reference evidence="4 5" key="1">
    <citation type="submission" date="2020-07" db="EMBL/GenBank/DDBJ databases">
        <title>Sequencing the genomes of 1000 actinobacteria strains.</title>
        <authorList>
            <person name="Klenk H.-P."/>
        </authorList>
    </citation>
    <scope>NUCLEOTIDE SEQUENCE [LARGE SCALE GENOMIC DNA]</scope>
    <source>
        <strain evidence="4 5">DSM 22083</strain>
    </source>
</reference>